<dbReference type="Gene3D" id="6.10.140.2220">
    <property type="match status" value="1"/>
</dbReference>
<evidence type="ECO:0000256" key="3">
    <source>
        <dbReference type="ARBA" id="ARBA00022833"/>
    </source>
</evidence>
<keyword evidence="1" id="KW-0479">Metal-binding</keyword>
<dbReference type="GO" id="GO:0008270">
    <property type="term" value="F:zinc ion binding"/>
    <property type="evidence" value="ECO:0007669"/>
    <property type="project" value="UniProtKB-KW"/>
</dbReference>
<dbReference type="Proteomes" id="UP001221142">
    <property type="component" value="Unassembled WGS sequence"/>
</dbReference>
<keyword evidence="3" id="KW-0862">Zinc</keyword>
<gene>
    <name evidence="6" type="ORF">FB45DRAFT_841983</name>
</gene>
<organism evidence="6 7">
    <name type="scientific">Roridomyces roridus</name>
    <dbReference type="NCBI Taxonomy" id="1738132"/>
    <lineage>
        <taxon>Eukaryota</taxon>
        <taxon>Fungi</taxon>
        <taxon>Dikarya</taxon>
        <taxon>Basidiomycota</taxon>
        <taxon>Agaricomycotina</taxon>
        <taxon>Agaricomycetes</taxon>
        <taxon>Agaricomycetidae</taxon>
        <taxon>Agaricales</taxon>
        <taxon>Marasmiineae</taxon>
        <taxon>Mycenaceae</taxon>
        <taxon>Roridomyces</taxon>
    </lineage>
</organism>
<dbReference type="AlphaFoldDB" id="A0AAD7FCG4"/>
<evidence type="ECO:0000256" key="4">
    <source>
        <dbReference type="PROSITE-ProRule" id="PRU00134"/>
    </source>
</evidence>
<keyword evidence="7" id="KW-1185">Reference proteome</keyword>
<dbReference type="InterPro" id="IPR046824">
    <property type="entry name" value="Mss51-like_C"/>
</dbReference>
<keyword evidence="2 4" id="KW-0863">Zinc-finger</keyword>
<protein>
    <recommendedName>
        <fullName evidence="5">MYND-type domain-containing protein</fullName>
    </recommendedName>
</protein>
<dbReference type="PROSITE" id="PS50865">
    <property type="entry name" value="ZF_MYND_2"/>
    <property type="match status" value="1"/>
</dbReference>
<evidence type="ECO:0000259" key="5">
    <source>
        <dbReference type="PROSITE" id="PS50865"/>
    </source>
</evidence>
<dbReference type="InterPro" id="IPR052839">
    <property type="entry name" value="Mito_gene_expr_regulator"/>
</dbReference>
<dbReference type="PROSITE" id="PS01360">
    <property type="entry name" value="ZF_MYND_1"/>
    <property type="match status" value="1"/>
</dbReference>
<sequence>MPSEPKSRPLSTLADVGAICYHCHAAPSPSTTLQKCSSCRLVCYCSASCQSDSWPTHKGFCRAFAALGKPPLRDTVPWVTGTPTSRKIETEMLHKLSHIKSRQGYAYPTRDADDSLLMLEPRCLHCGRTHQNLPRAPLPCPDCHFAFACEEHWALVRDEHTQLMCEGGYDGLSQCALNQDILKNEEWQRKFDEHPMSDENDSGEGFQWVPKRRADSGFVSLENVTWAERSLSRAAEEIPVGPASAGLRKASEFLSMPLTALYALECLNSDFEWTRKDGLVIHLIGAHVKELYGSLVFETILHELPDVRQLRLVICGKDLESMPESMVIRGEYELLCCADCQSRHKRRIYSNHPVHYHDYVTQLGSDYAPPDLVIAIDSGASQPMYRAAWKKTIQLLVEREVPSVFTAFFPEEALTDNQLLLGTGAGLVSDLGPCRNPWGSLLSRKALGTARSFDSDSMCLAGGFRGRA</sequence>
<dbReference type="PANTHER" id="PTHR46920:SF1">
    <property type="entry name" value="PROTEIN MSS51 HOMOLOG, MITOCHONDRIAL-RELATED"/>
    <property type="match status" value="1"/>
</dbReference>
<evidence type="ECO:0000256" key="1">
    <source>
        <dbReference type="ARBA" id="ARBA00022723"/>
    </source>
</evidence>
<dbReference type="PANTHER" id="PTHR46920">
    <property type="match status" value="1"/>
</dbReference>
<dbReference type="Pfam" id="PF20179">
    <property type="entry name" value="MSS51_C"/>
    <property type="match status" value="1"/>
</dbReference>
<comment type="caution">
    <text evidence="6">The sequence shown here is derived from an EMBL/GenBank/DDBJ whole genome shotgun (WGS) entry which is preliminary data.</text>
</comment>
<feature type="domain" description="MYND-type" evidence="5">
    <location>
        <begin position="20"/>
        <end position="61"/>
    </location>
</feature>
<evidence type="ECO:0000313" key="6">
    <source>
        <dbReference type="EMBL" id="KAJ7615532.1"/>
    </source>
</evidence>
<proteinExistence type="predicted"/>
<dbReference type="Pfam" id="PF01753">
    <property type="entry name" value="zf-MYND"/>
    <property type="match status" value="1"/>
</dbReference>
<reference evidence="6" key="1">
    <citation type="submission" date="2023-03" db="EMBL/GenBank/DDBJ databases">
        <title>Massive genome expansion in bonnet fungi (Mycena s.s.) driven by repeated elements and novel gene families across ecological guilds.</title>
        <authorList>
            <consortium name="Lawrence Berkeley National Laboratory"/>
            <person name="Harder C.B."/>
            <person name="Miyauchi S."/>
            <person name="Viragh M."/>
            <person name="Kuo A."/>
            <person name="Thoen E."/>
            <person name="Andreopoulos B."/>
            <person name="Lu D."/>
            <person name="Skrede I."/>
            <person name="Drula E."/>
            <person name="Henrissat B."/>
            <person name="Morin E."/>
            <person name="Kohler A."/>
            <person name="Barry K."/>
            <person name="LaButti K."/>
            <person name="Morin E."/>
            <person name="Salamov A."/>
            <person name="Lipzen A."/>
            <person name="Mereny Z."/>
            <person name="Hegedus B."/>
            <person name="Baldrian P."/>
            <person name="Stursova M."/>
            <person name="Weitz H."/>
            <person name="Taylor A."/>
            <person name="Grigoriev I.V."/>
            <person name="Nagy L.G."/>
            <person name="Martin F."/>
            <person name="Kauserud H."/>
        </authorList>
    </citation>
    <scope>NUCLEOTIDE SEQUENCE</scope>
    <source>
        <strain evidence="6">9284</strain>
    </source>
</reference>
<evidence type="ECO:0000313" key="7">
    <source>
        <dbReference type="Proteomes" id="UP001221142"/>
    </source>
</evidence>
<dbReference type="InterPro" id="IPR002893">
    <property type="entry name" value="Znf_MYND"/>
</dbReference>
<dbReference type="SUPFAM" id="SSF144232">
    <property type="entry name" value="HIT/MYND zinc finger-like"/>
    <property type="match status" value="1"/>
</dbReference>
<evidence type="ECO:0000256" key="2">
    <source>
        <dbReference type="ARBA" id="ARBA00022771"/>
    </source>
</evidence>
<dbReference type="EMBL" id="JARKIF010000024">
    <property type="protein sequence ID" value="KAJ7615532.1"/>
    <property type="molecule type" value="Genomic_DNA"/>
</dbReference>
<name>A0AAD7FCG4_9AGAR</name>
<accession>A0AAD7FCG4</accession>